<reference evidence="4" key="1">
    <citation type="submission" date="2024-07" db="EMBL/GenBank/DDBJ databases">
        <title>Two chromosome-level genome assemblies of Korean endemic species Abeliophyllum distichum and Forsythia ovata (Oleaceae).</title>
        <authorList>
            <person name="Jang H."/>
        </authorList>
    </citation>
    <scope>NUCLEOTIDE SEQUENCE [LARGE SCALE GENOMIC DNA]</scope>
</reference>
<dbReference type="Proteomes" id="UP001604277">
    <property type="component" value="Unassembled WGS sequence"/>
</dbReference>
<dbReference type="AlphaFoldDB" id="A0ABD1PG17"/>
<keyword evidence="1" id="KW-0175">Coiled coil</keyword>
<name>A0ABD1PG17_9LAMI</name>
<evidence type="ECO:0000313" key="4">
    <source>
        <dbReference type="Proteomes" id="UP001604277"/>
    </source>
</evidence>
<accession>A0ABD1PG17</accession>
<feature type="coiled-coil region" evidence="1">
    <location>
        <begin position="124"/>
        <end position="193"/>
    </location>
</feature>
<feature type="compositionally biased region" description="Polar residues" evidence="2">
    <location>
        <begin position="21"/>
        <end position="30"/>
    </location>
</feature>
<protein>
    <submittedName>
        <fullName evidence="3">Uncharacterized protein</fullName>
    </submittedName>
</protein>
<evidence type="ECO:0000256" key="1">
    <source>
        <dbReference type="SAM" id="Coils"/>
    </source>
</evidence>
<evidence type="ECO:0000256" key="2">
    <source>
        <dbReference type="SAM" id="MobiDB-lite"/>
    </source>
</evidence>
<feature type="region of interest" description="Disordered" evidence="2">
    <location>
        <begin position="1"/>
        <end position="87"/>
    </location>
</feature>
<dbReference type="EMBL" id="JBFOLJ010000020">
    <property type="protein sequence ID" value="KAL2462825.1"/>
    <property type="molecule type" value="Genomic_DNA"/>
</dbReference>
<feature type="compositionally biased region" description="Polar residues" evidence="2">
    <location>
        <begin position="54"/>
        <end position="66"/>
    </location>
</feature>
<gene>
    <name evidence="3" type="ORF">Fot_54062</name>
</gene>
<feature type="compositionally biased region" description="Low complexity" evidence="2">
    <location>
        <begin position="67"/>
        <end position="85"/>
    </location>
</feature>
<evidence type="ECO:0000313" key="3">
    <source>
        <dbReference type="EMBL" id="KAL2462825.1"/>
    </source>
</evidence>
<sequence>MDTDFMGFTVKQEIPVKNKDSGMNSGSTAVLQRARKSKPIGSASPLRQHKRPANRSTPCEVPTTSIPPSNARRPSPSRRSSPSAAENLVAQYVDPELLLEFEKMSKEEFRTEYYTTRASMISMNEAIGKELEELEARALKAEKEVNEKNIRLNQLLAEKERSLVVWKDKEAELVAAKAASKELSRRVVELEASQTNLVAKYKESQEFKECTANSSNMALDHAKVRLEKSQPRGAGRVRR</sequence>
<keyword evidence="4" id="KW-1185">Reference proteome</keyword>
<proteinExistence type="predicted"/>
<organism evidence="3 4">
    <name type="scientific">Forsythia ovata</name>
    <dbReference type="NCBI Taxonomy" id="205694"/>
    <lineage>
        <taxon>Eukaryota</taxon>
        <taxon>Viridiplantae</taxon>
        <taxon>Streptophyta</taxon>
        <taxon>Embryophyta</taxon>
        <taxon>Tracheophyta</taxon>
        <taxon>Spermatophyta</taxon>
        <taxon>Magnoliopsida</taxon>
        <taxon>eudicotyledons</taxon>
        <taxon>Gunneridae</taxon>
        <taxon>Pentapetalae</taxon>
        <taxon>asterids</taxon>
        <taxon>lamiids</taxon>
        <taxon>Lamiales</taxon>
        <taxon>Oleaceae</taxon>
        <taxon>Forsythieae</taxon>
        <taxon>Forsythia</taxon>
    </lineage>
</organism>
<comment type="caution">
    <text evidence="3">The sequence shown here is derived from an EMBL/GenBank/DDBJ whole genome shotgun (WGS) entry which is preliminary data.</text>
</comment>